<gene>
    <name evidence="2" type="ORF">FHR75_003269</name>
</gene>
<dbReference type="Pfam" id="PF01547">
    <property type="entry name" value="SBP_bac_1"/>
    <property type="match status" value="1"/>
</dbReference>
<reference evidence="2 3" key="2">
    <citation type="submission" date="2020-08" db="EMBL/GenBank/DDBJ databases">
        <authorList>
            <person name="Partida-Martinez L."/>
            <person name="Huntemann M."/>
            <person name="Clum A."/>
            <person name="Wang J."/>
            <person name="Palaniappan K."/>
            <person name="Ritter S."/>
            <person name="Chen I.-M."/>
            <person name="Stamatis D."/>
            <person name="Reddy T."/>
            <person name="O'Malley R."/>
            <person name="Daum C."/>
            <person name="Shapiro N."/>
            <person name="Ivanova N."/>
            <person name="Kyrpides N."/>
            <person name="Woyke T."/>
        </authorList>
    </citation>
    <scope>NUCLEOTIDE SEQUENCE [LARGE SCALE GENOMIC DNA]</scope>
    <source>
        <strain evidence="2 3">AS2.23</strain>
    </source>
</reference>
<dbReference type="Gene3D" id="3.40.190.10">
    <property type="entry name" value="Periplasmic binding protein-like II"/>
    <property type="match status" value="2"/>
</dbReference>
<dbReference type="Proteomes" id="UP000533269">
    <property type="component" value="Unassembled WGS sequence"/>
</dbReference>
<dbReference type="PANTHER" id="PTHR43649:SF12">
    <property type="entry name" value="DIACETYLCHITOBIOSE BINDING PROTEIN DASA"/>
    <property type="match status" value="1"/>
</dbReference>
<proteinExistence type="predicted"/>
<dbReference type="AlphaFoldDB" id="A0A7W4TNY5"/>
<comment type="caution">
    <text evidence="2">The sequence shown here is derived from an EMBL/GenBank/DDBJ whole genome shotgun (WGS) entry which is preliminary data.</text>
</comment>
<accession>A0A7W4TNY5</accession>
<keyword evidence="1" id="KW-0732">Signal</keyword>
<feature type="chain" id="PRO_5039311562" evidence="1">
    <location>
        <begin position="21"/>
        <end position="445"/>
    </location>
</feature>
<evidence type="ECO:0000313" key="3">
    <source>
        <dbReference type="Proteomes" id="UP000533269"/>
    </source>
</evidence>
<organism evidence="2 3">
    <name type="scientific">Kineococcus radiotolerans</name>
    <dbReference type="NCBI Taxonomy" id="131568"/>
    <lineage>
        <taxon>Bacteria</taxon>
        <taxon>Bacillati</taxon>
        <taxon>Actinomycetota</taxon>
        <taxon>Actinomycetes</taxon>
        <taxon>Kineosporiales</taxon>
        <taxon>Kineosporiaceae</taxon>
        <taxon>Kineococcus</taxon>
    </lineage>
</organism>
<dbReference type="SUPFAM" id="SSF53850">
    <property type="entry name" value="Periplasmic binding protein-like II"/>
    <property type="match status" value="1"/>
</dbReference>
<dbReference type="RefSeq" id="WP_183392234.1">
    <property type="nucleotide sequence ID" value="NZ_JACHVY010000003.1"/>
</dbReference>
<dbReference type="InterPro" id="IPR050490">
    <property type="entry name" value="Bact_solute-bd_prot1"/>
</dbReference>
<dbReference type="EMBL" id="JACHVY010000003">
    <property type="protein sequence ID" value="MBB2902438.1"/>
    <property type="molecule type" value="Genomic_DNA"/>
</dbReference>
<sequence length="445" mass="45266">MPLGSTAPARRSVLFGFAAAGSLGLLSACGAGSEVSGAGESAAAGGCDVDAPTTATTVNVLAYASTATDPFSKAMSDGCTSGELTVELPPTDLAGQHQRAVQSFSGPTASYDIVETYGSIRPLYADRGWVVQLDDLIAANSDRYALDGIDPALMEAVAYDGKQYTLPTFWGVAVMVYRKDVLEQVGKQVPTTFAELIDTAQAIKDQTDISAPLAIPFNPSGDIASQFNQALHSLGGDLFVEGQAVPSLDGELPVKAITALASLLPVMSDQVMSFSSPEVITQLQTGQAALGLLMSGRVADLTDPDKSKFADQIAFAVPPSVEPGGLPMTYLSVDGFSIAENSAVDHELLFQLACVGTGEGAAKAAASATIPARTDIADAAELPVKEAALATLPDAEPLPQVPYMADVYTALGAPIGAAVSGQTSAQEGAAAAQAAAVAAIASAGY</sequence>
<dbReference type="PANTHER" id="PTHR43649">
    <property type="entry name" value="ARABINOSE-BINDING PROTEIN-RELATED"/>
    <property type="match status" value="1"/>
</dbReference>
<evidence type="ECO:0000313" key="2">
    <source>
        <dbReference type="EMBL" id="MBB2902438.1"/>
    </source>
</evidence>
<reference evidence="2 3" key="1">
    <citation type="submission" date="2020-08" db="EMBL/GenBank/DDBJ databases">
        <title>The Agave Microbiome: Exploring the role of microbial communities in plant adaptations to desert environments.</title>
        <authorList>
            <person name="Partida-Martinez L.P."/>
        </authorList>
    </citation>
    <scope>NUCLEOTIDE SEQUENCE [LARGE SCALE GENOMIC DNA]</scope>
    <source>
        <strain evidence="2 3">AS2.23</strain>
    </source>
</reference>
<evidence type="ECO:0000256" key="1">
    <source>
        <dbReference type="SAM" id="SignalP"/>
    </source>
</evidence>
<protein>
    <submittedName>
        <fullName evidence="2">Sorbitol/mannitol transport system substrate-binding protein</fullName>
    </submittedName>
</protein>
<dbReference type="InterPro" id="IPR006059">
    <property type="entry name" value="SBP"/>
</dbReference>
<name>A0A7W4TNY5_KINRA</name>
<feature type="signal peptide" evidence="1">
    <location>
        <begin position="1"/>
        <end position="20"/>
    </location>
</feature>